<dbReference type="eggNOG" id="COG0189">
    <property type="taxonomic scope" value="Bacteria"/>
</dbReference>
<dbReference type="Proteomes" id="UP000002730">
    <property type="component" value="Chromosome"/>
</dbReference>
<dbReference type="EMBL" id="CP002160">
    <property type="protein sequence ID" value="ADL52269.1"/>
    <property type="molecule type" value="Genomic_DNA"/>
</dbReference>
<dbReference type="RefSeq" id="WP_010075529.1">
    <property type="nucleotide sequence ID" value="NC_014393.1"/>
</dbReference>
<gene>
    <name evidence="1" type="ordered locus">Clocel_2557</name>
</gene>
<dbReference type="HOGENOM" id="CLU_638929_0_0_9"/>
<dbReference type="Pfam" id="PF14398">
    <property type="entry name" value="ATPgrasp_YheCD"/>
    <property type="match status" value="1"/>
</dbReference>
<reference evidence="1 2" key="1">
    <citation type="submission" date="2010-08" db="EMBL/GenBank/DDBJ databases">
        <title>Complete sequence of Clostridium cellulovorans 743B.</title>
        <authorList>
            <consortium name="US DOE Joint Genome Institute"/>
            <person name="Lucas S."/>
            <person name="Copeland A."/>
            <person name="Lapidus A."/>
            <person name="Cheng J.-F."/>
            <person name="Bruce D."/>
            <person name="Goodwin L."/>
            <person name="Pitluck S."/>
            <person name="Chertkov O."/>
            <person name="Detter J.C."/>
            <person name="Han C."/>
            <person name="Tapia R."/>
            <person name="Land M."/>
            <person name="Hauser L."/>
            <person name="Chang Y.-J."/>
            <person name="Jeffries C."/>
            <person name="Kyrpides N."/>
            <person name="Ivanova N."/>
            <person name="Mikhailova N."/>
            <person name="Hemme C.L."/>
            <person name="Woyke T."/>
        </authorList>
    </citation>
    <scope>NUCLEOTIDE SEQUENCE [LARGE SCALE GENOMIC DNA]</scope>
    <source>
        <strain evidence="2">ATCC 35296 / DSM 3052 / OCM 3 / 743B</strain>
    </source>
</reference>
<dbReference type="InterPro" id="IPR026838">
    <property type="entry name" value="YheC/D"/>
</dbReference>
<name>D9SQR3_CLOC7</name>
<protein>
    <submittedName>
        <fullName evidence="1">Uncharacterized protein</fullName>
    </submittedName>
</protein>
<evidence type="ECO:0000313" key="2">
    <source>
        <dbReference type="Proteomes" id="UP000002730"/>
    </source>
</evidence>
<keyword evidence="2" id="KW-1185">Reference proteome</keyword>
<sequence length="428" mass="49150">MENDFLKGIDSLFDNNKEIINKLEEEKRILESLFLDNRIPEELKKDILEPYSALAEVIDKRVEIYRSLKQVKEIPNLVGLLYNEAKQKYTNSILKNLQHLSEKRGINIICFTLSNVNIQENLVEGLLVVGSLITHQTVSIPGCIFNIGQFFKVTNINKVKQLYQLYGVKVINSVNIFNQAVVFDVLSAVPAIKECIPQVSSLTPSIMTKYLETSDTLFLLPERGLYNRPAVKVQKYSSSKRSNCSIETGGNIQYCSEKNLYTYVKKMIGSKKYLAIQGKKTLLWNGSPLEARVYIQKGITGKWSVTEIIAKNEIFLKDSTYKSTVDEFEKTLIDIVPDKIEDIMQSLQNYSLNICSYLDYYFIYLGSCILDFVIDEKCKPFLLNFGGWDLKDYLFRLNGKQSWEKYLLNSVDYLVYLNESENQDGSII</sequence>
<dbReference type="STRING" id="573061.Clocel_2557"/>
<dbReference type="OrthoDB" id="7869153at2"/>
<proteinExistence type="predicted"/>
<accession>D9SQR3</accession>
<dbReference type="KEGG" id="ccb:Clocel_2557"/>
<organism evidence="1 2">
    <name type="scientific">Clostridium cellulovorans (strain ATCC 35296 / DSM 3052 / OCM 3 / 743B)</name>
    <dbReference type="NCBI Taxonomy" id="573061"/>
    <lineage>
        <taxon>Bacteria</taxon>
        <taxon>Bacillati</taxon>
        <taxon>Bacillota</taxon>
        <taxon>Clostridia</taxon>
        <taxon>Eubacteriales</taxon>
        <taxon>Clostridiaceae</taxon>
        <taxon>Clostridium</taxon>
    </lineage>
</organism>
<dbReference type="AlphaFoldDB" id="D9SQR3"/>
<evidence type="ECO:0000313" key="1">
    <source>
        <dbReference type="EMBL" id="ADL52269.1"/>
    </source>
</evidence>